<proteinExistence type="predicted"/>
<sequence length="121" mass="13342">MKNHRPIDVLLGQADLRCVVCDISTRVGCDCHTKCRCGWFFRKGEACRNPHHACEKAARDAGAAIAGSVLFEIRQHYPEPMKYASGGFRKTLQAIIQREAAAMVLEILSAAPDASRSQVRS</sequence>
<protein>
    <submittedName>
        <fullName evidence="1">Uncharacterized protein</fullName>
    </submittedName>
</protein>
<dbReference type="EMBL" id="JBEPMM010000027">
    <property type="protein sequence ID" value="MET3695353.1"/>
    <property type="molecule type" value="Genomic_DNA"/>
</dbReference>
<organism evidence="1 2">
    <name type="scientific">Methylobacterium goesingense</name>
    <dbReference type="NCBI Taxonomy" id="243690"/>
    <lineage>
        <taxon>Bacteria</taxon>
        <taxon>Pseudomonadati</taxon>
        <taxon>Pseudomonadota</taxon>
        <taxon>Alphaproteobacteria</taxon>
        <taxon>Hyphomicrobiales</taxon>
        <taxon>Methylobacteriaceae</taxon>
        <taxon>Methylobacterium</taxon>
    </lineage>
</organism>
<keyword evidence="2" id="KW-1185">Reference proteome</keyword>
<comment type="caution">
    <text evidence="1">The sequence shown here is derived from an EMBL/GenBank/DDBJ whole genome shotgun (WGS) entry which is preliminary data.</text>
</comment>
<accession>A0ABV2LBX2</accession>
<name>A0ABV2LBX2_9HYPH</name>
<reference evidence="1 2" key="1">
    <citation type="submission" date="2024-06" db="EMBL/GenBank/DDBJ databases">
        <title>Genomic Encyclopedia of Type Strains, Phase IV (KMG-IV): sequencing the most valuable type-strain genomes for metagenomic binning, comparative biology and taxonomic classification.</title>
        <authorList>
            <person name="Goeker M."/>
        </authorList>
    </citation>
    <scope>NUCLEOTIDE SEQUENCE [LARGE SCALE GENOMIC DNA]</scope>
    <source>
        <strain evidence="1 2">DSM 21331</strain>
    </source>
</reference>
<dbReference type="RefSeq" id="WP_238279364.1">
    <property type="nucleotide sequence ID" value="NZ_BPQL01000055.1"/>
</dbReference>
<gene>
    <name evidence="1" type="ORF">ABID43_004921</name>
</gene>
<evidence type="ECO:0000313" key="1">
    <source>
        <dbReference type="EMBL" id="MET3695353.1"/>
    </source>
</evidence>
<evidence type="ECO:0000313" key="2">
    <source>
        <dbReference type="Proteomes" id="UP001549145"/>
    </source>
</evidence>
<dbReference type="Proteomes" id="UP001549145">
    <property type="component" value="Unassembled WGS sequence"/>
</dbReference>